<sequence length="791" mass="86928">MTDNTSEHENRVNRIIADYLDAQRHGRPPSREELLDQHPDLADELRAFFADQDEFGRLAEHIGPAGSPAPAPTAARGETALGTVHYFGDYELLEEVARGGMGVVYKARQTSLNRVVALKMILSGQFASPRDVQRFRAEAGAAANLDHPNIVPIYEIGEHDGQQYYSMKLIAGRNLNEKMGYLNRHPRAAAQLLATVARAVHFAHRCGILHCDLKPANILLDAEDRPYVADFGLARRVRLPDQDVGTGGLTRSGIVGTPSYMAPEQAQAKSVVTTAVDVYALGAILYECLTGQPPFRAATPLDTLFLVEQSAPVPPEALNPRADPALSAIALKCLEKDPGRRYSSPEALADDLDRWLSGERVGVQRSGFMDRFLRGFGLSGDPAPCAPAPPPRPVVLWTTGAGACFGAILAAAVFVGPIGHALLDYRPKPVLAWELTSHPLFFHFLLEGALAIGLATGIDRLLRPRRPGPLLTGEIAPAILSAVTVVYGLIFASWVARALHPAEGDRLPELLGSLGTLSLPWVILCFFGLYNLSGRPLGWFGPVSVIAGFGAPTLGYLTGTVLTGPAGPSNSVLAPLYGTVCGIVVVIYAHGRLVFNYTSPNYNLIANAGVQDELKLTRYQRARAAHVTWTLQQEGVERLRHLAIDISSEAGKVAHQELTDEFEDKTLQALVPILMPEQMKRYKQIELQKEGLHAFLRSHIQDALKLNAEQRETLKVVADDYQKEFQSQFPLSRPKSWFWWWIEPMTDRAVPRYMVKMQARFKELTEQVVADVLDDEQRAIWEQLLGEPFKG</sequence>
<keyword evidence="5" id="KW-0812">Transmembrane</keyword>
<protein>
    <recommendedName>
        <fullName evidence="6">Protein kinase domain-containing protein</fullName>
    </recommendedName>
</protein>
<evidence type="ECO:0000313" key="8">
    <source>
        <dbReference type="Proteomes" id="UP000464178"/>
    </source>
</evidence>
<dbReference type="EMBL" id="LR593886">
    <property type="protein sequence ID" value="VTR96691.1"/>
    <property type="molecule type" value="Genomic_DNA"/>
</dbReference>
<dbReference type="PROSITE" id="PS50011">
    <property type="entry name" value="PROTEIN_KINASE_DOM"/>
    <property type="match status" value="1"/>
</dbReference>
<dbReference type="CDD" id="cd14014">
    <property type="entry name" value="STKc_PknB_like"/>
    <property type="match status" value="1"/>
</dbReference>
<organism evidence="7 8">
    <name type="scientific">Gemmata massiliana</name>
    <dbReference type="NCBI Taxonomy" id="1210884"/>
    <lineage>
        <taxon>Bacteria</taxon>
        <taxon>Pseudomonadati</taxon>
        <taxon>Planctomycetota</taxon>
        <taxon>Planctomycetia</taxon>
        <taxon>Gemmatales</taxon>
        <taxon>Gemmataceae</taxon>
        <taxon>Gemmata</taxon>
    </lineage>
</organism>
<feature type="transmembrane region" description="Helical" evidence="5">
    <location>
        <begin position="510"/>
        <end position="530"/>
    </location>
</feature>
<keyword evidence="2" id="KW-0547">Nucleotide-binding</keyword>
<feature type="transmembrane region" description="Helical" evidence="5">
    <location>
        <begin position="537"/>
        <end position="556"/>
    </location>
</feature>
<proteinExistence type="predicted"/>
<feature type="domain" description="Protein kinase" evidence="6">
    <location>
        <begin position="90"/>
        <end position="356"/>
    </location>
</feature>
<evidence type="ECO:0000256" key="5">
    <source>
        <dbReference type="SAM" id="Phobius"/>
    </source>
</evidence>
<keyword evidence="7" id="KW-0723">Serine/threonine-protein kinase</keyword>
<dbReference type="PANTHER" id="PTHR43289:SF6">
    <property type="entry name" value="SERINE_THREONINE-PROTEIN KINASE NEKL-3"/>
    <property type="match status" value="1"/>
</dbReference>
<dbReference type="InterPro" id="IPR000719">
    <property type="entry name" value="Prot_kinase_dom"/>
</dbReference>
<evidence type="ECO:0000256" key="3">
    <source>
        <dbReference type="ARBA" id="ARBA00022777"/>
    </source>
</evidence>
<dbReference type="Gene3D" id="1.10.510.10">
    <property type="entry name" value="Transferase(Phosphotransferase) domain 1"/>
    <property type="match status" value="1"/>
</dbReference>
<dbReference type="GO" id="GO:0004674">
    <property type="term" value="F:protein serine/threonine kinase activity"/>
    <property type="evidence" value="ECO:0007669"/>
    <property type="project" value="UniProtKB-KW"/>
</dbReference>
<feature type="transmembrane region" description="Helical" evidence="5">
    <location>
        <begin position="576"/>
        <end position="595"/>
    </location>
</feature>
<dbReference type="AlphaFoldDB" id="A0A6P2D5W8"/>
<dbReference type="PANTHER" id="PTHR43289">
    <property type="entry name" value="MITOGEN-ACTIVATED PROTEIN KINASE KINASE KINASE 20-RELATED"/>
    <property type="match status" value="1"/>
</dbReference>
<keyword evidence="4" id="KW-0067">ATP-binding</keyword>
<evidence type="ECO:0000256" key="2">
    <source>
        <dbReference type="ARBA" id="ARBA00022741"/>
    </source>
</evidence>
<keyword evidence="8" id="KW-1185">Reference proteome</keyword>
<dbReference type="Pfam" id="PF00069">
    <property type="entry name" value="Pkinase"/>
    <property type="match status" value="1"/>
</dbReference>
<dbReference type="PROSITE" id="PS00108">
    <property type="entry name" value="PROTEIN_KINASE_ST"/>
    <property type="match status" value="1"/>
</dbReference>
<dbReference type="Proteomes" id="UP000464178">
    <property type="component" value="Chromosome"/>
</dbReference>
<dbReference type="SMART" id="SM00220">
    <property type="entry name" value="S_TKc"/>
    <property type="match status" value="1"/>
</dbReference>
<dbReference type="RefSeq" id="WP_197909623.1">
    <property type="nucleotide sequence ID" value="NZ_LR593886.1"/>
</dbReference>
<evidence type="ECO:0000256" key="4">
    <source>
        <dbReference type="ARBA" id="ARBA00022840"/>
    </source>
</evidence>
<evidence type="ECO:0000256" key="1">
    <source>
        <dbReference type="ARBA" id="ARBA00022679"/>
    </source>
</evidence>
<evidence type="ECO:0000313" key="7">
    <source>
        <dbReference type="EMBL" id="VTR96691.1"/>
    </source>
</evidence>
<keyword evidence="5" id="KW-0472">Membrane</keyword>
<dbReference type="KEGG" id="gms:SOIL9_10940"/>
<dbReference type="InterPro" id="IPR011009">
    <property type="entry name" value="Kinase-like_dom_sf"/>
</dbReference>
<dbReference type="InterPro" id="IPR008271">
    <property type="entry name" value="Ser/Thr_kinase_AS"/>
</dbReference>
<gene>
    <name evidence="7" type="ORF">SOIL9_10940</name>
</gene>
<reference evidence="7 8" key="1">
    <citation type="submission" date="2019-05" db="EMBL/GenBank/DDBJ databases">
        <authorList>
            <consortium name="Science for Life Laboratories"/>
        </authorList>
    </citation>
    <scope>NUCLEOTIDE SEQUENCE [LARGE SCALE GENOMIC DNA]</scope>
    <source>
        <strain evidence="7">Soil9</strain>
    </source>
</reference>
<dbReference type="GO" id="GO:0005524">
    <property type="term" value="F:ATP binding"/>
    <property type="evidence" value="ECO:0007669"/>
    <property type="project" value="UniProtKB-KW"/>
</dbReference>
<evidence type="ECO:0000259" key="6">
    <source>
        <dbReference type="PROSITE" id="PS50011"/>
    </source>
</evidence>
<feature type="transmembrane region" description="Helical" evidence="5">
    <location>
        <begin position="470"/>
        <end position="490"/>
    </location>
</feature>
<feature type="transmembrane region" description="Helical" evidence="5">
    <location>
        <begin position="440"/>
        <end position="458"/>
    </location>
</feature>
<keyword evidence="5" id="KW-1133">Transmembrane helix</keyword>
<keyword evidence="1" id="KW-0808">Transferase</keyword>
<dbReference type="SUPFAM" id="SSF56112">
    <property type="entry name" value="Protein kinase-like (PK-like)"/>
    <property type="match status" value="1"/>
</dbReference>
<accession>A0A6P2D5W8</accession>
<name>A0A6P2D5W8_9BACT</name>
<feature type="transmembrane region" description="Helical" evidence="5">
    <location>
        <begin position="394"/>
        <end position="420"/>
    </location>
</feature>
<dbReference type="Gene3D" id="3.30.200.20">
    <property type="entry name" value="Phosphorylase Kinase, domain 1"/>
    <property type="match status" value="1"/>
</dbReference>
<keyword evidence="3 7" id="KW-0418">Kinase</keyword>